<evidence type="ECO:0000313" key="3">
    <source>
        <dbReference type="Proteomes" id="UP000652681"/>
    </source>
</evidence>
<sequence length="293" mass="33269">MKSTILLSVFLLVSPFLIFAQDTEALEIRHYFSEGDTLLLSGGGHIRSTPSRNGKSIDQLEVGHTLYINVEVEYGGIGEYVIQTLKAGYYPVRYEKDGQWKSGYVWGGLIAQAYSYDKNGNCYIFGQRSFNADTEELTVAVIRIDRKTKKMHEQLFPYIFGYQTSYESKVLGNMGLSQLDHIFRVGFLGEACGIYTTYHYYGWNGSQFIELPSKKSVGDAGVYYYSENMLFPIEHKSGKDLIIIESTSSAIDYVGYAEIKDQSFEVEEITKGIKVYLWDGKSARLLEPIEVEY</sequence>
<feature type="chain" id="PRO_5035215303" description="SH3 domain-containing protein" evidence="1">
    <location>
        <begin position="21"/>
        <end position="293"/>
    </location>
</feature>
<evidence type="ECO:0008006" key="4">
    <source>
        <dbReference type="Google" id="ProtNLM"/>
    </source>
</evidence>
<protein>
    <recommendedName>
        <fullName evidence="4">SH3 domain-containing protein</fullName>
    </recommendedName>
</protein>
<gene>
    <name evidence="2" type="ORF">H9Y05_03360</name>
</gene>
<dbReference type="Proteomes" id="UP000652681">
    <property type="component" value="Unassembled WGS sequence"/>
</dbReference>
<evidence type="ECO:0000313" key="2">
    <source>
        <dbReference type="EMBL" id="MBC9811504.1"/>
    </source>
</evidence>
<dbReference type="RefSeq" id="WP_216713511.1">
    <property type="nucleotide sequence ID" value="NZ_JACVEL010000002.1"/>
</dbReference>
<dbReference type="AlphaFoldDB" id="A0A8J6PHE1"/>
<evidence type="ECO:0000256" key="1">
    <source>
        <dbReference type="SAM" id="SignalP"/>
    </source>
</evidence>
<feature type="signal peptide" evidence="1">
    <location>
        <begin position="1"/>
        <end position="20"/>
    </location>
</feature>
<accession>A0A8J6PHE1</accession>
<dbReference type="EMBL" id="JACVEL010000002">
    <property type="protein sequence ID" value="MBC9811504.1"/>
    <property type="molecule type" value="Genomic_DNA"/>
</dbReference>
<keyword evidence="3" id="KW-1185">Reference proteome</keyword>
<name>A0A8J6PHE1_9FLAO</name>
<keyword evidence="1" id="KW-0732">Signal</keyword>
<comment type="caution">
    <text evidence="2">The sequence shown here is derived from an EMBL/GenBank/DDBJ whole genome shotgun (WGS) entry which is preliminary data.</text>
</comment>
<proteinExistence type="predicted"/>
<organism evidence="2 3">
    <name type="scientific">Taishania pollutisoli</name>
    <dbReference type="NCBI Taxonomy" id="2766479"/>
    <lineage>
        <taxon>Bacteria</taxon>
        <taxon>Pseudomonadati</taxon>
        <taxon>Bacteroidota</taxon>
        <taxon>Flavobacteriia</taxon>
        <taxon>Flavobacteriales</taxon>
        <taxon>Crocinitomicaceae</taxon>
        <taxon>Taishania</taxon>
    </lineage>
</organism>
<reference evidence="2" key="1">
    <citation type="submission" date="2020-09" db="EMBL/GenBank/DDBJ databases">
        <title>Taishania pollutisoli gen. nov., sp. nov., Isolated from Tetrabromobisphenol A-Contaminated Soil.</title>
        <authorList>
            <person name="Chen Q."/>
        </authorList>
    </citation>
    <scope>NUCLEOTIDE SEQUENCE</scope>
    <source>
        <strain evidence="2">CZZ-1</strain>
    </source>
</reference>